<evidence type="ECO:0000256" key="1">
    <source>
        <dbReference type="SAM" id="Phobius"/>
    </source>
</evidence>
<feature type="transmembrane region" description="Helical" evidence="1">
    <location>
        <begin position="25"/>
        <end position="50"/>
    </location>
</feature>
<comment type="caution">
    <text evidence="2">The sequence shown here is derived from an EMBL/GenBank/DDBJ whole genome shotgun (WGS) entry which is preliminary data.</text>
</comment>
<gene>
    <name evidence="2" type="ORF">G3I29_02190</name>
</gene>
<keyword evidence="1" id="KW-1133">Transmembrane helix</keyword>
<dbReference type="EMBL" id="JAAGLQ010000045">
    <property type="protein sequence ID" value="NEA14370.1"/>
    <property type="molecule type" value="Genomic_DNA"/>
</dbReference>
<keyword evidence="1" id="KW-0812">Transmembrane</keyword>
<evidence type="ECO:0000313" key="3">
    <source>
        <dbReference type="Proteomes" id="UP000471293"/>
    </source>
</evidence>
<feature type="transmembrane region" description="Helical" evidence="1">
    <location>
        <begin position="56"/>
        <end position="79"/>
    </location>
</feature>
<organism evidence="2 3">
    <name type="scientific">Streptomyces halstedii</name>
    <dbReference type="NCBI Taxonomy" id="1944"/>
    <lineage>
        <taxon>Bacteria</taxon>
        <taxon>Bacillati</taxon>
        <taxon>Actinomycetota</taxon>
        <taxon>Actinomycetes</taxon>
        <taxon>Kitasatosporales</taxon>
        <taxon>Streptomycetaceae</taxon>
        <taxon>Streptomyces</taxon>
    </lineage>
</organism>
<proteinExistence type="predicted"/>
<sequence length="182" mass="20105">MSLARTPETRARIRRWERWESASRWILLVGAVAFVAAVPVGIGLAVWFWVAGVDRYGVFAWLYGSSVGVLLIGSALDAYTGPRLAEARFADGLCTVGVVEEVIELPQNDTDGNPTYDLAVRAELPGGPTLRRTIGWGSGDSSGPDHRWVGRAIRFRHNALDPDEEHDVLFDGWPDDTEESRR</sequence>
<accession>A0A6N9TSC5</accession>
<dbReference type="RefSeq" id="WP_164342230.1">
    <property type="nucleotide sequence ID" value="NZ_JAAGLQ010000045.1"/>
</dbReference>
<protein>
    <submittedName>
        <fullName evidence="2">Uncharacterized protein</fullName>
    </submittedName>
</protein>
<keyword evidence="1" id="KW-0472">Membrane</keyword>
<dbReference type="AlphaFoldDB" id="A0A6N9TSC5"/>
<dbReference type="Proteomes" id="UP000471293">
    <property type="component" value="Unassembled WGS sequence"/>
</dbReference>
<reference evidence="2 3" key="1">
    <citation type="submission" date="2020-01" db="EMBL/GenBank/DDBJ databases">
        <title>Insect and environment-associated Actinomycetes.</title>
        <authorList>
            <person name="Currrie C."/>
            <person name="Chevrette M."/>
            <person name="Carlson C."/>
            <person name="Stubbendieck R."/>
            <person name="Wendt-Pienkowski E."/>
        </authorList>
    </citation>
    <scope>NUCLEOTIDE SEQUENCE [LARGE SCALE GENOMIC DNA]</scope>
    <source>
        <strain evidence="2 3">SID11342</strain>
    </source>
</reference>
<evidence type="ECO:0000313" key="2">
    <source>
        <dbReference type="EMBL" id="NEA14370.1"/>
    </source>
</evidence>
<name>A0A6N9TSC5_STRHA</name>